<dbReference type="PROSITE" id="PS51934">
    <property type="entry name" value="LRAT"/>
    <property type="match status" value="1"/>
</dbReference>
<dbReference type="Pfam" id="PF04970">
    <property type="entry name" value="LRAT"/>
    <property type="match status" value="1"/>
</dbReference>
<evidence type="ECO:0000313" key="5">
    <source>
        <dbReference type="EMBL" id="KZN47682.1"/>
    </source>
</evidence>
<accession>A0A167CI19</accession>
<name>A0A167CI19_9GAMM</name>
<dbReference type="EMBL" id="AUXZ01000098">
    <property type="protein sequence ID" value="KZN47682.1"/>
    <property type="molecule type" value="Genomic_DNA"/>
</dbReference>
<dbReference type="GO" id="GO:0070292">
    <property type="term" value="P:N-acylphosphatidylethanolamine metabolic process"/>
    <property type="evidence" value="ECO:0007669"/>
    <property type="project" value="TreeGrafter"/>
</dbReference>
<keyword evidence="3" id="KW-0443">Lipid metabolism</keyword>
<organism evidence="5 6">
    <name type="scientific">Pseudoalteromonas luteoviolacea H33</name>
    <dbReference type="NCBI Taxonomy" id="1365251"/>
    <lineage>
        <taxon>Bacteria</taxon>
        <taxon>Pseudomonadati</taxon>
        <taxon>Pseudomonadota</taxon>
        <taxon>Gammaproteobacteria</taxon>
        <taxon>Alteromonadales</taxon>
        <taxon>Pseudoalteromonadaceae</taxon>
        <taxon>Pseudoalteromonas</taxon>
    </lineage>
</organism>
<proteinExistence type="predicted"/>
<dbReference type="InterPro" id="IPR007053">
    <property type="entry name" value="LRAT_dom"/>
</dbReference>
<evidence type="ECO:0000259" key="4">
    <source>
        <dbReference type="PROSITE" id="PS51934"/>
    </source>
</evidence>
<reference evidence="5 6" key="1">
    <citation type="submission" date="2013-07" db="EMBL/GenBank/DDBJ databases">
        <title>Comparative Genomic and Metabolomic Analysis of Twelve Strains of Pseudoalteromonas luteoviolacea.</title>
        <authorList>
            <person name="Vynne N.G."/>
            <person name="Mansson M."/>
            <person name="Gram L."/>
        </authorList>
    </citation>
    <scope>NUCLEOTIDE SEQUENCE [LARGE SCALE GENOMIC DNA]</scope>
    <source>
        <strain evidence="5 6">H33</strain>
    </source>
</reference>
<feature type="domain" description="LRAT" evidence="4">
    <location>
        <begin position="7"/>
        <end position="99"/>
    </location>
</feature>
<evidence type="ECO:0000313" key="6">
    <source>
        <dbReference type="Proteomes" id="UP000076503"/>
    </source>
</evidence>
<dbReference type="GO" id="GO:0005737">
    <property type="term" value="C:cytoplasm"/>
    <property type="evidence" value="ECO:0007669"/>
    <property type="project" value="TreeGrafter"/>
</dbReference>
<dbReference type="AlphaFoldDB" id="A0A167CI19"/>
<evidence type="ECO:0000256" key="2">
    <source>
        <dbReference type="ARBA" id="ARBA00022801"/>
    </source>
</evidence>
<dbReference type="PANTHER" id="PTHR13943:SF77">
    <property type="entry name" value="LRAT DOMAIN-CONTAINING PROTEIN"/>
    <property type="match status" value="1"/>
</dbReference>
<dbReference type="InterPro" id="IPR038765">
    <property type="entry name" value="Papain-like_cys_pep_sf"/>
</dbReference>
<keyword evidence="1" id="KW-0808">Transferase</keyword>
<dbReference type="InterPro" id="IPR051496">
    <property type="entry name" value="H-rev107_PLA/AT"/>
</dbReference>
<gene>
    <name evidence="5" type="ORF">N476_23045</name>
</gene>
<protein>
    <recommendedName>
        <fullName evidence="4">LRAT domain-containing protein</fullName>
    </recommendedName>
</protein>
<dbReference type="GO" id="GO:0004623">
    <property type="term" value="F:phospholipase A2 activity"/>
    <property type="evidence" value="ECO:0007669"/>
    <property type="project" value="TreeGrafter"/>
</dbReference>
<sequence length="163" mass="17410">MYSVGDVLSIQYTGFKHYGLYIGNDMVIHNSKTFKSVMEISLEEFSDGKSINVSSIKADNKSIAIQTAKKYLGLPYNLFAENCEHFVRTCCGLVKESTQVQKYLISALGTGALLKSENAVVQAAGGAAAIAAMLTPSESSPVKNALILSCLVAGITFLATQSE</sequence>
<dbReference type="Gene3D" id="3.90.1720.10">
    <property type="entry name" value="endopeptidase domain like (from Nostoc punctiforme)"/>
    <property type="match status" value="1"/>
</dbReference>
<keyword evidence="2" id="KW-0378">Hydrolase</keyword>
<evidence type="ECO:0000256" key="1">
    <source>
        <dbReference type="ARBA" id="ARBA00022679"/>
    </source>
</evidence>
<dbReference type="RefSeq" id="WP_063363328.1">
    <property type="nucleotide sequence ID" value="NZ_AUXZ01000098.1"/>
</dbReference>
<dbReference type="Proteomes" id="UP000076503">
    <property type="component" value="Unassembled WGS sequence"/>
</dbReference>
<dbReference type="GO" id="GO:0016410">
    <property type="term" value="F:N-acyltransferase activity"/>
    <property type="evidence" value="ECO:0007669"/>
    <property type="project" value="TreeGrafter"/>
</dbReference>
<evidence type="ECO:0000256" key="3">
    <source>
        <dbReference type="ARBA" id="ARBA00023098"/>
    </source>
</evidence>
<dbReference type="OrthoDB" id="6398855at2"/>
<dbReference type="SUPFAM" id="SSF54001">
    <property type="entry name" value="Cysteine proteinases"/>
    <property type="match status" value="1"/>
</dbReference>
<comment type="caution">
    <text evidence="5">The sequence shown here is derived from an EMBL/GenBank/DDBJ whole genome shotgun (WGS) entry which is preliminary data.</text>
</comment>
<dbReference type="PATRIC" id="fig|1365251.3.peg.4078"/>
<dbReference type="PANTHER" id="PTHR13943">
    <property type="entry name" value="HRAS-LIKE SUPPRESSOR - RELATED"/>
    <property type="match status" value="1"/>
</dbReference>
<dbReference type="GO" id="GO:0008970">
    <property type="term" value="F:phospholipase A1 activity"/>
    <property type="evidence" value="ECO:0007669"/>
    <property type="project" value="TreeGrafter"/>
</dbReference>